<reference evidence="1" key="1">
    <citation type="journal article" date="2025" name="Int. J. Syst. Evol. Microbiol.">
        <title>Inconstantimicrobium mannanitabidum sp. nov., a novel member of the family Clostridiaceae isolated from anoxic soil under the treatment of reductive soil disinfestation.</title>
        <authorList>
            <person name="Ueki A."/>
            <person name="Tonouchi A."/>
            <person name="Honma S."/>
            <person name="Kaku N."/>
            <person name="Ueki K."/>
        </authorList>
    </citation>
    <scope>NUCLEOTIDE SEQUENCE</scope>
    <source>
        <strain evidence="1">TW13</strain>
    </source>
</reference>
<evidence type="ECO:0000313" key="1">
    <source>
        <dbReference type="EMBL" id="GKX64961.1"/>
    </source>
</evidence>
<proteinExistence type="predicted"/>
<protein>
    <submittedName>
        <fullName evidence="1">Phosphoribosyl transferase</fullName>
    </submittedName>
</protein>
<evidence type="ECO:0000313" key="2">
    <source>
        <dbReference type="Proteomes" id="UP001058074"/>
    </source>
</evidence>
<name>A0ACB5R7I7_9CLOT</name>
<comment type="caution">
    <text evidence="1">The sequence shown here is derived from an EMBL/GenBank/DDBJ whole genome shotgun (WGS) entry which is preliminary data.</text>
</comment>
<gene>
    <name evidence="1" type="ORF">rsdtw13_02190</name>
</gene>
<keyword evidence="1" id="KW-0808">Transferase</keyword>
<dbReference type="Proteomes" id="UP001058074">
    <property type="component" value="Unassembled WGS sequence"/>
</dbReference>
<accession>A0ACB5R7I7</accession>
<sequence>MGKRFVELIKYFYECFIETLFPHINQCICCGEESDEVICDKCNSKINYITGKIKLKDFDEYVYPCCYYGHEIKKLVLKFKYGRDFYIGEKLGDFIIDKIKSFEDKNWVLAYIPSSKKNIKDRGFDQCEFLAEYIEHETGILAKKYLIKDDNVKEQKRLSHKERIDNLKDAFQSSKEVSGKEVILIDDVITTGATLFFAKKALIDAGAKKVLIIAVAKSTI</sequence>
<dbReference type="EMBL" id="BROD01000001">
    <property type="protein sequence ID" value="GKX64961.1"/>
    <property type="molecule type" value="Genomic_DNA"/>
</dbReference>
<keyword evidence="2" id="KW-1185">Reference proteome</keyword>
<organism evidence="1 2">
    <name type="scientific">Inconstantimicrobium mannanitabidum</name>
    <dbReference type="NCBI Taxonomy" id="1604901"/>
    <lineage>
        <taxon>Bacteria</taxon>
        <taxon>Bacillati</taxon>
        <taxon>Bacillota</taxon>
        <taxon>Clostridia</taxon>
        <taxon>Eubacteriales</taxon>
        <taxon>Clostridiaceae</taxon>
        <taxon>Inconstantimicrobium</taxon>
    </lineage>
</organism>